<protein>
    <submittedName>
        <fullName evidence="6">Serine/threonine protein kinase</fullName>
    </submittedName>
</protein>
<dbReference type="Gene3D" id="3.30.200.20">
    <property type="entry name" value="Phosphorylase Kinase, domain 1"/>
    <property type="match status" value="1"/>
</dbReference>
<dbReference type="CDD" id="cd14014">
    <property type="entry name" value="STKc_PknB_like"/>
    <property type="match status" value="1"/>
</dbReference>
<organism evidence="6">
    <name type="scientific">Solibacter usitatus (strain Ellin6076)</name>
    <dbReference type="NCBI Taxonomy" id="234267"/>
    <lineage>
        <taxon>Bacteria</taxon>
        <taxon>Pseudomonadati</taxon>
        <taxon>Acidobacteriota</taxon>
        <taxon>Terriglobia</taxon>
        <taxon>Bryobacterales</taxon>
        <taxon>Solibacteraceae</taxon>
        <taxon>Candidatus Solibacter</taxon>
    </lineage>
</organism>
<dbReference type="SUPFAM" id="SSF52540">
    <property type="entry name" value="P-loop containing nucleoside triphosphate hydrolases"/>
    <property type="match status" value="1"/>
</dbReference>
<keyword evidence="3 6" id="KW-0418">Kinase</keyword>
<evidence type="ECO:0000256" key="4">
    <source>
        <dbReference type="ARBA" id="ARBA00022840"/>
    </source>
</evidence>
<accession>Q023L6</accession>
<reference evidence="6" key="1">
    <citation type="submission" date="2006-10" db="EMBL/GenBank/DDBJ databases">
        <title>Complete sequence of Solibacter usitatus Ellin6076.</title>
        <authorList>
            <consortium name="US DOE Joint Genome Institute"/>
            <person name="Copeland A."/>
            <person name="Lucas S."/>
            <person name="Lapidus A."/>
            <person name="Barry K."/>
            <person name="Detter J.C."/>
            <person name="Glavina del Rio T."/>
            <person name="Hammon N."/>
            <person name="Israni S."/>
            <person name="Dalin E."/>
            <person name="Tice H."/>
            <person name="Pitluck S."/>
            <person name="Thompson L.S."/>
            <person name="Brettin T."/>
            <person name="Bruce D."/>
            <person name="Han C."/>
            <person name="Tapia R."/>
            <person name="Gilna P."/>
            <person name="Schmutz J."/>
            <person name="Larimer F."/>
            <person name="Land M."/>
            <person name="Hauser L."/>
            <person name="Kyrpides N."/>
            <person name="Mikhailova N."/>
            <person name="Janssen P.H."/>
            <person name="Kuske C.R."/>
            <person name="Richardson P."/>
        </authorList>
    </citation>
    <scope>NUCLEOTIDE SEQUENCE</scope>
    <source>
        <strain evidence="6">Ellin6076</strain>
    </source>
</reference>
<dbReference type="Pfam" id="PF00069">
    <property type="entry name" value="Pkinase"/>
    <property type="match status" value="1"/>
</dbReference>
<feature type="domain" description="Protein kinase" evidence="5">
    <location>
        <begin position="9"/>
        <end position="268"/>
    </location>
</feature>
<dbReference type="GO" id="GO:0016887">
    <property type="term" value="F:ATP hydrolysis activity"/>
    <property type="evidence" value="ECO:0007669"/>
    <property type="project" value="InterPro"/>
</dbReference>
<keyword evidence="4" id="KW-0067">ATP-binding</keyword>
<evidence type="ECO:0000256" key="1">
    <source>
        <dbReference type="ARBA" id="ARBA00022679"/>
    </source>
</evidence>
<dbReference type="HOGENOM" id="CLU_346439_0_0_0"/>
<dbReference type="eggNOG" id="COG1672">
    <property type="taxonomic scope" value="Bacteria"/>
</dbReference>
<keyword evidence="6" id="KW-0723">Serine/threonine-protein kinase</keyword>
<dbReference type="AlphaFoldDB" id="Q023L6"/>
<dbReference type="EMBL" id="CP000473">
    <property type="protein sequence ID" value="ABJ83824.1"/>
    <property type="molecule type" value="Genomic_DNA"/>
</dbReference>
<dbReference type="Pfam" id="PF13401">
    <property type="entry name" value="AAA_22"/>
    <property type="match status" value="1"/>
</dbReference>
<name>Q023L6_SOLUE</name>
<dbReference type="KEGG" id="sus:Acid_2838"/>
<keyword evidence="2" id="KW-0547">Nucleotide-binding</keyword>
<dbReference type="SMART" id="SM00220">
    <property type="entry name" value="S_TKc"/>
    <property type="match status" value="1"/>
</dbReference>
<dbReference type="GO" id="GO:0005524">
    <property type="term" value="F:ATP binding"/>
    <property type="evidence" value="ECO:0007669"/>
    <property type="project" value="UniProtKB-KW"/>
</dbReference>
<dbReference type="PANTHER" id="PTHR43289">
    <property type="entry name" value="MITOGEN-ACTIVATED PROTEIN KINASE KINASE KINASE 20-RELATED"/>
    <property type="match status" value="1"/>
</dbReference>
<sequence length="815" mass="90072">MIEILLNRYKIVRLIGQGGAGAVYEATDTMLDRPVAIKEVPVAPGSDGDQVRERFQREARLTAHLRHPNIVGIYDLVEEGGKLFIVMEYVSGHSLEHVMAETPKADWWELYFPALRGCADVIDYVHQKGIVHGDIKPGNIMVERSGQPKILDFGLARISHEQSITFTGSIAGTLSYYAPELIRGDPASPAADQYALAVITYQLATGVLPFAGESAAALLYKVMQEEPAPASALNPAISEWVSQAISKALSKDPAQRFPTCVDFLGPLVRPSMALERDMVVGRPIQFKRPAPAAAPVPPSSAVPGSWIRRMIDSLFSPRGKEGIEAAPAPAPAAAPAGEQTVILRRPVDSRLDPLELAQRQANELIQIATKEQFESAVTLQGKWLPGVEGADATLLAFREAARYLVAARNATSPHNAIEHLTRAESVLIAAGNQLLQGSTSPEATAMPAALEAWKLYTRDKLSEGRALVERQLPNPYRAGQPLRPDQGQVLFRGRDQIVRQIESILVDANQSGSIALLGPRRCGKTSLLQMLPALLPDCVCVFFDLQDNPVDSTQAFFQALERQAREQSRRDRRVELPPLSDGGSFGSATQWLQELDSLPGDHRILFCLDEFERLEDLFPGNRQDLLRLMGLFRATIQHRRRLRLLVSGVAPFDELGQIWNDHFINVREIRVGHLDGENAIDLLRHPLPGFPEDAVPEPVAARVFERTGGQPYLLQLYGSLLITRLNEQQRRCAEVEDVAKIEEEAMSQGAYYFRHTYESAPEEPRRALEELAAGRRAAMSPGVQRWLSRRGLVDHAGTLCIPVLGTFMRDELDLR</sequence>
<dbReference type="Gene3D" id="3.40.50.300">
    <property type="entry name" value="P-loop containing nucleotide triphosphate hydrolases"/>
    <property type="match status" value="1"/>
</dbReference>
<evidence type="ECO:0000313" key="6">
    <source>
        <dbReference type="EMBL" id="ABJ83824.1"/>
    </source>
</evidence>
<dbReference type="InParanoid" id="Q023L6"/>
<dbReference type="InterPro" id="IPR008271">
    <property type="entry name" value="Ser/Thr_kinase_AS"/>
</dbReference>
<dbReference type="STRING" id="234267.Acid_2838"/>
<dbReference type="InterPro" id="IPR027417">
    <property type="entry name" value="P-loop_NTPase"/>
</dbReference>
<keyword evidence="1" id="KW-0808">Transferase</keyword>
<dbReference type="PROSITE" id="PS50011">
    <property type="entry name" value="PROTEIN_KINASE_DOM"/>
    <property type="match status" value="1"/>
</dbReference>
<evidence type="ECO:0000256" key="3">
    <source>
        <dbReference type="ARBA" id="ARBA00022777"/>
    </source>
</evidence>
<dbReference type="InterPro" id="IPR011009">
    <property type="entry name" value="Kinase-like_dom_sf"/>
</dbReference>
<gene>
    <name evidence="6" type="ordered locus">Acid_2838</name>
</gene>
<evidence type="ECO:0000256" key="2">
    <source>
        <dbReference type="ARBA" id="ARBA00022741"/>
    </source>
</evidence>
<dbReference type="PROSITE" id="PS00108">
    <property type="entry name" value="PROTEIN_KINASE_ST"/>
    <property type="match status" value="1"/>
</dbReference>
<dbReference type="Gene3D" id="1.10.510.10">
    <property type="entry name" value="Transferase(Phosphotransferase) domain 1"/>
    <property type="match status" value="1"/>
</dbReference>
<dbReference type="InterPro" id="IPR000719">
    <property type="entry name" value="Prot_kinase_dom"/>
</dbReference>
<evidence type="ECO:0000259" key="5">
    <source>
        <dbReference type="PROSITE" id="PS50011"/>
    </source>
</evidence>
<dbReference type="SUPFAM" id="SSF56112">
    <property type="entry name" value="Protein kinase-like (PK-like)"/>
    <property type="match status" value="1"/>
</dbReference>
<dbReference type="PANTHER" id="PTHR43289:SF6">
    <property type="entry name" value="SERINE_THREONINE-PROTEIN KINASE NEKL-3"/>
    <property type="match status" value="1"/>
</dbReference>
<proteinExistence type="predicted"/>
<dbReference type="InterPro" id="IPR049945">
    <property type="entry name" value="AAA_22"/>
</dbReference>
<dbReference type="eggNOG" id="COG0515">
    <property type="taxonomic scope" value="Bacteria"/>
</dbReference>
<dbReference type="GO" id="GO:0004674">
    <property type="term" value="F:protein serine/threonine kinase activity"/>
    <property type="evidence" value="ECO:0007669"/>
    <property type="project" value="UniProtKB-KW"/>
</dbReference>